<sequence>MYNNDVKKTETDCFCSGTEHLCSGADLSHIIAVSNRHLCERPYLKQVARVCRQHPKAFILREKDLPEEEYLLLADQVMDLCRQYEVPCIIHNFLSVARRLDTSTIHLPLPVLREHPDATDEFRCVGTSVHSLSDALEAEKLGASYITAGHIYATDCKKGLPPRGLSFLQDVCSHVTIPVYAIGGIHLGTPQITEVMDCGAAGACIMSQMMQI</sequence>
<dbReference type="CDD" id="cd00564">
    <property type="entry name" value="TMP_TenI"/>
    <property type="match status" value="1"/>
</dbReference>
<dbReference type="PANTHER" id="PTHR20857">
    <property type="entry name" value="THIAMINE-PHOSPHATE PYROPHOSPHORYLASE"/>
    <property type="match status" value="1"/>
</dbReference>
<comment type="caution">
    <text evidence="4">The sequence shown here is derived from an EMBL/GenBank/DDBJ whole genome shotgun (WGS) entry which is preliminary data.</text>
</comment>
<dbReference type="PANTHER" id="PTHR20857:SF15">
    <property type="entry name" value="THIAMINE-PHOSPHATE SYNTHASE"/>
    <property type="match status" value="1"/>
</dbReference>
<comment type="pathway">
    <text evidence="1">Cofactor biosynthesis; thiamine diphosphate biosynthesis.</text>
</comment>
<dbReference type="GO" id="GO:0009228">
    <property type="term" value="P:thiamine biosynthetic process"/>
    <property type="evidence" value="ECO:0007669"/>
    <property type="project" value="UniProtKB-KW"/>
</dbReference>
<evidence type="ECO:0000313" key="5">
    <source>
        <dbReference type="Proteomes" id="UP000474024"/>
    </source>
</evidence>
<dbReference type="InterPro" id="IPR036206">
    <property type="entry name" value="ThiamineP_synth_sf"/>
</dbReference>
<dbReference type="RefSeq" id="WP_154428274.1">
    <property type="nucleotide sequence ID" value="NZ_VUNI01000002.1"/>
</dbReference>
<dbReference type="Gene3D" id="3.20.20.70">
    <property type="entry name" value="Aldolase class I"/>
    <property type="match status" value="1"/>
</dbReference>
<evidence type="ECO:0000256" key="2">
    <source>
        <dbReference type="ARBA" id="ARBA00022977"/>
    </source>
</evidence>
<dbReference type="InterPro" id="IPR013785">
    <property type="entry name" value="Aldolase_TIM"/>
</dbReference>
<proteinExistence type="predicted"/>
<dbReference type="Pfam" id="PF02581">
    <property type="entry name" value="TMP-TENI"/>
    <property type="match status" value="1"/>
</dbReference>
<keyword evidence="5" id="KW-1185">Reference proteome</keyword>
<feature type="domain" description="Thiamine phosphate synthase/TenI" evidence="3">
    <location>
        <begin position="31"/>
        <end position="208"/>
    </location>
</feature>
<dbReference type="EMBL" id="VUNI01000002">
    <property type="protein sequence ID" value="MST73787.1"/>
    <property type="molecule type" value="Genomic_DNA"/>
</dbReference>
<reference evidence="4 5" key="1">
    <citation type="submission" date="2019-08" db="EMBL/GenBank/DDBJ databases">
        <title>In-depth cultivation of the pig gut microbiome towards novel bacterial diversity and tailored functional studies.</title>
        <authorList>
            <person name="Wylensek D."/>
            <person name="Hitch T.C.A."/>
            <person name="Clavel T."/>
        </authorList>
    </citation>
    <scope>NUCLEOTIDE SEQUENCE [LARGE SCALE GENOMIC DNA]</scope>
    <source>
        <strain evidence="4 5">MUC/MUC-530-WT-4D</strain>
    </source>
</reference>
<dbReference type="GO" id="GO:0004789">
    <property type="term" value="F:thiamine-phosphate diphosphorylase activity"/>
    <property type="evidence" value="ECO:0007669"/>
    <property type="project" value="TreeGrafter"/>
</dbReference>
<dbReference type="InterPro" id="IPR022998">
    <property type="entry name" value="ThiamineP_synth_TenI"/>
</dbReference>
<evidence type="ECO:0000256" key="1">
    <source>
        <dbReference type="ARBA" id="ARBA00004948"/>
    </source>
</evidence>
<protein>
    <submittedName>
        <fullName evidence="4">Thiamine phosphate synthase</fullName>
    </submittedName>
</protein>
<accession>A0A6L5YNN7</accession>
<evidence type="ECO:0000259" key="3">
    <source>
        <dbReference type="Pfam" id="PF02581"/>
    </source>
</evidence>
<gene>
    <name evidence="4" type="ORF">FYJ75_01900</name>
</gene>
<evidence type="ECO:0000313" key="4">
    <source>
        <dbReference type="EMBL" id="MST73787.1"/>
    </source>
</evidence>
<dbReference type="SUPFAM" id="SSF51391">
    <property type="entry name" value="Thiamin phosphate synthase"/>
    <property type="match status" value="1"/>
</dbReference>
<name>A0A6L5YNN7_9FIRM</name>
<dbReference type="GO" id="GO:0005737">
    <property type="term" value="C:cytoplasm"/>
    <property type="evidence" value="ECO:0007669"/>
    <property type="project" value="TreeGrafter"/>
</dbReference>
<dbReference type="Proteomes" id="UP000474024">
    <property type="component" value="Unassembled WGS sequence"/>
</dbReference>
<keyword evidence="2" id="KW-0784">Thiamine biosynthesis</keyword>
<organism evidence="4 5">
    <name type="scientific">Roseburia porci</name>
    <dbReference type="NCBI Taxonomy" id="2605790"/>
    <lineage>
        <taxon>Bacteria</taxon>
        <taxon>Bacillati</taxon>
        <taxon>Bacillota</taxon>
        <taxon>Clostridia</taxon>
        <taxon>Lachnospirales</taxon>
        <taxon>Lachnospiraceae</taxon>
        <taxon>Roseburia</taxon>
    </lineage>
</organism>
<dbReference type="AlphaFoldDB" id="A0A6L5YNN7"/>